<evidence type="ECO:0000256" key="6">
    <source>
        <dbReference type="ARBA" id="ARBA00022801"/>
    </source>
</evidence>
<keyword evidence="16" id="KW-1185">Reference proteome</keyword>
<evidence type="ECO:0000313" key="15">
    <source>
        <dbReference type="EMBL" id="KJE94021.1"/>
    </source>
</evidence>
<evidence type="ECO:0000313" key="16">
    <source>
        <dbReference type="Proteomes" id="UP000008743"/>
    </source>
</evidence>
<dbReference type="InterPro" id="IPR041569">
    <property type="entry name" value="AAA_lid_3"/>
</dbReference>
<keyword evidence="8" id="KW-0653">Protein transport</keyword>
<sequence length="1185" mass="125914">MAGAEVGLRCGAYRDCFLRLPEAWLRRSSSNAAGTAAASSCPRSLTLRPGGVYRVVRSSSSDGEPSPSTTTAAFLTWPGEDFVLPTQATTSRASPAAAFSAPSASIGLDTTLARELGWKSGDSFMINLVSTRIPQATRVDLEPAASDDWEIMQLHAGEIEEMFLQQLRVAFTGLVFPLRVGGHTIIRCRVASFSPSEAECVELGVSTELVIAPKVRSLPGPARELTTSTTPPVKTIDLNFRIQPWPVAATTTTTTTTTSTEPLFSDAYPFVSLNPQQLGTLRDQLGEGPIYVQIHAAKQVGLVLPDGPAPARSHVFLSRLLASDKIKNYTRVNTSAFSAHAATALSCIQLGLDTPPSPDISDDAIRAAFFAYLHGYWNHSSNAPFVFAASFEVSLSIAGNPITAQVLPAGLSNPDADASFYSIMRPSSTGLLPASGLVVSVQRPEAPPFSVPRPLEANPQPSPSLSSPLPVPLTWKSLEWFGGYQAQLQGIASTLAKAVHLQQTRASLLPQALALAPSVCCILVTGATGTGKTLLCEGLCHSLAHDPSLVANAIRVDPDQPPCSAILAPAESSGNTALSRQRTPFIQRYLEHAFALARATQPCVVWLQNIDDLMPTAASAGSGGNGEEDNDDSIDPESRARSSTLAIALLAQVSECHKRNDSVIVLVSARTATAVHPMLLNGIQGAAGFDFSAVLASPSESDRQAILTSLLSPAAPLPQTTAESINASIASLLTTRVVEAPAHVSDIARAMAKLTDGYVAADLSLVVQRARAVRGLRLARNPPTDTPSADVVMLDFEEAMRGFTPSRLRGLPLQTSATTWRDVGGLESVKALLTETLQWPAKYPELFAQCPLRLRSGVLLYGPPGCAKTLLASAVAGECGLSFITVKGPELLNKYIGASEQATRDVFARAAAAKPCILFFDEFDSLAPRRGHDSTGVTDRVVNQLLTQLDGVEGLSGVFVLAASSRPDLIDPALRRPGRIDKSVYCGFPTESDRQSILTALSRSLPLDDELCEQDAWLEVAQQTEGFTGADLKSLLVNAQLAAVHKLLDVPSTAAQAEGSTEDCASKPTIISFTAGEEEAHSTSYAQTRRLESMVDVVLRNSSLASRTADLQISSQQEQGGKGHNVVKIRREHVHSALQTTRPSIAGPERERLEREYTAFAQEGLPAEGPKNSTGFVPDSRVSLA</sequence>
<dbReference type="PROSITE" id="PS00674">
    <property type="entry name" value="AAA"/>
    <property type="match status" value="1"/>
</dbReference>
<dbReference type="Gene3D" id="3.40.50.300">
    <property type="entry name" value="P-loop containing nucleotide triphosphate hydrolases"/>
    <property type="match status" value="2"/>
</dbReference>
<dbReference type="InterPro" id="IPR003593">
    <property type="entry name" value="AAA+_ATPase"/>
</dbReference>
<dbReference type="PANTHER" id="PTHR23077">
    <property type="entry name" value="AAA-FAMILY ATPASE"/>
    <property type="match status" value="1"/>
</dbReference>
<evidence type="ECO:0000256" key="11">
    <source>
        <dbReference type="ARBA" id="ARBA00034532"/>
    </source>
</evidence>
<name>A0A0D2UFY0_CAPO3</name>
<dbReference type="GO" id="GO:0016558">
    <property type="term" value="P:protein import into peroxisome matrix"/>
    <property type="evidence" value="ECO:0007669"/>
    <property type="project" value="TreeGrafter"/>
</dbReference>
<keyword evidence="6" id="KW-0378">Hydrolase</keyword>
<dbReference type="PhylomeDB" id="A0A0D2UFY0"/>
<evidence type="ECO:0000256" key="1">
    <source>
        <dbReference type="ARBA" id="ARBA00004370"/>
    </source>
</evidence>
<dbReference type="STRING" id="595528.A0A0D2UFY0"/>
<dbReference type="GO" id="GO:0005778">
    <property type="term" value="C:peroxisomal membrane"/>
    <property type="evidence" value="ECO:0007669"/>
    <property type="project" value="TreeGrafter"/>
</dbReference>
<dbReference type="PANTHER" id="PTHR23077:SF12">
    <property type="entry name" value="PEROXISOMAL ATPASE PEX1"/>
    <property type="match status" value="1"/>
</dbReference>
<dbReference type="EMBL" id="KE346366">
    <property type="protein sequence ID" value="KJE94021.1"/>
    <property type="molecule type" value="Genomic_DNA"/>
</dbReference>
<evidence type="ECO:0000256" key="10">
    <source>
        <dbReference type="ARBA" id="ARBA00032509"/>
    </source>
</evidence>
<dbReference type="InterPro" id="IPR029067">
    <property type="entry name" value="CDC48_domain_2-like_sf"/>
</dbReference>
<comment type="subcellular location">
    <subcellularLocation>
        <location evidence="1">Membrane</location>
    </subcellularLocation>
</comment>
<evidence type="ECO:0000256" key="9">
    <source>
        <dbReference type="ARBA" id="ARBA00023136"/>
    </source>
</evidence>
<dbReference type="SMART" id="SM00382">
    <property type="entry name" value="AAA"/>
    <property type="match status" value="2"/>
</dbReference>
<accession>A0A0D2UFY0</accession>
<feature type="compositionally biased region" description="Acidic residues" evidence="13">
    <location>
        <begin position="626"/>
        <end position="635"/>
    </location>
</feature>
<dbReference type="AlphaFoldDB" id="A0A0D2UFY0"/>
<evidence type="ECO:0000256" key="2">
    <source>
        <dbReference type="ARBA" id="ARBA00006914"/>
    </source>
</evidence>
<comment type="similarity">
    <text evidence="2">Belongs to the AAA ATPase family.</text>
</comment>
<keyword evidence="7" id="KW-0067">ATP-binding</keyword>
<dbReference type="Gene3D" id="3.10.330.10">
    <property type="match status" value="1"/>
</dbReference>
<feature type="domain" description="AAA+ ATPase" evidence="14">
    <location>
        <begin position="854"/>
        <end position="990"/>
    </location>
</feature>
<evidence type="ECO:0000256" key="5">
    <source>
        <dbReference type="ARBA" id="ARBA00022741"/>
    </source>
</evidence>
<dbReference type="InterPro" id="IPR003959">
    <property type="entry name" value="ATPase_AAA_core"/>
</dbReference>
<keyword evidence="4" id="KW-0962">Peroxisome biogenesis</keyword>
<dbReference type="RefSeq" id="XP_004347470.1">
    <property type="nucleotide sequence ID" value="XM_004347420.2"/>
</dbReference>
<dbReference type="InterPro" id="IPR027417">
    <property type="entry name" value="P-loop_NTPase"/>
</dbReference>
<dbReference type="InterPro" id="IPR050168">
    <property type="entry name" value="AAA_ATPase_domain"/>
</dbReference>
<dbReference type="GO" id="GO:0005829">
    <property type="term" value="C:cytosol"/>
    <property type="evidence" value="ECO:0007669"/>
    <property type="project" value="TreeGrafter"/>
</dbReference>
<dbReference type="Pfam" id="PF17862">
    <property type="entry name" value="AAA_lid_3"/>
    <property type="match status" value="1"/>
</dbReference>
<organism evidence="15 16">
    <name type="scientific">Capsaspora owczarzaki (strain ATCC 30864)</name>
    <dbReference type="NCBI Taxonomy" id="595528"/>
    <lineage>
        <taxon>Eukaryota</taxon>
        <taxon>Filasterea</taxon>
        <taxon>Capsaspora</taxon>
    </lineage>
</organism>
<dbReference type="GO" id="GO:0016887">
    <property type="term" value="F:ATP hydrolysis activity"/>
    <property type="evidence" value="ECO:0007669"/>
    <property type="project" value="InterPro"/>
</dbReference>
<evidence type="ECO:0000256" key="7">
    <source>
        <dbReference type="ARBA" id="ARBA00022840"/>
    </source>
</evidence>
<dbReference type="InParanoid" id="A0A0D2UFY0"/>
<dbReference type="InterPro" id="IPR015342">
    <property type="entry name" value="PEX1-N_C-lobe"/>
</dbReference>
<evidence type="ECO:0000256" key="3">
    <source>
        <dbReference type="ARBA" id="ARBA00022448"/>
    </source>
</evidence>
<protein>
    <recommendedName>
        <fullName evidence="11">Peroxisomal ATPase PEX1</fullName>
    </recommendedName>
    <alternativeName>
        <fullName evidence="10">Peroxin-1</fullName>
    </alternativeName>
</protein>
<evidence type="ECO:0000259" key="14">
    <source>
        <dbReference type="SMART" id="SM00382"/>
    </source>
</evidence>
<dbReference type="Pfam" id="PF00004">
    <property type="entry name" value="AAA"/>
    <property type="match status" value="2"/>
</dbReference>
<dbReference type="InterPro" id="IPR003960">
    <property type="entry name" value="ATPase_AAA_CS"/>
</dbReference>
<evidence type="ECO:0000256" key="13">
    <source>
        <dbReference type="SAM" id="MobiDB-lite"/>
    </source>
</evidence>
<dbReference type="eggNOG" id="KOG0735">
    <property type="taxonomic scope" value="Eukaryota"/>
</dbReference>
<dbReference type="SUPFAM" id="SSF54585">
    <property type="entry name" value="Cdc48 domain 2-like"/>
    <property type="match status" value="1"/>
</dbReference>
<keyword evidence="5" id="KW-0547">Nucleotide-binding</keyword>
<dbReference type="GO" id="GO:0005524">
    <property type="term" value="F:ATP binding"/>
    <property type="evidence" value="ECO:0007669"/>
    <property type="project" value="UniProtKB-KW"/>
</dbReference>
<dbReference type="FunCoup" id="A0A0D2UFY0">
    <property type="interactions" value="308"/>
</dbReference>
<feature type="region of interest" description="Disordered" evidence="13">
    <location>
        <begin position="1159"/>
        <end position="1185"/>
    </location>
</feature>
<evidence type="ECO:0000256" key="8">
    <source>
        <dbReference type="ARBA" id="ARBA00022927"/>
    </source>
</evidence>
<dbReference type="Gene3D" id="1.10.8.60">
    <property type="match status" value="2"/>
</dbReference>
<evidence type="ECO:0000256" key="4">
    <source>
        <dbReference type="ARBA" id="ARBA00022593"/>
    </source>
</evidence>
<gene>
    <name evidence="15" type="ORF">CAOG_004723</name>
</gene>
<comment type="catalytic activity">
    <reaction evidence="12">
        <text>ATP + H2O = ADP + phosphate + H(+)</text>
        <dbReference type="Rhea" id="RHEA:13065"/>
        <dbReference type="ChEBI" id="CHEBI:15377"/>
        <dbReference type="ChEBI" id="CHEBI:15378"/>
        <dbReference type="ChEBI" id="CHEBI:30616"/>
        <dbReference type="ChEBI" id="CHEBI:43474"/>
        <dbReference type="ChEBI" id="CHEBI:456216"/>
    </reaction>
    <physiologicalReaction direction="left-to-right" evidence="12">
        <dbReference type="Rhea" id="RHEA:13066"/>
    </physiologicalReaction>
</comment>
<proteinExistence type="inferred from homology"/>
<dbReference type="Proteomes" id="UP000008743">
    <property type="component" value="Unassembled WGS sequence"/>
</dbReference>
<dbReference type="CDD" id="cd19526">
    <property type="entry name" value="RecA-like_PEX1_r2"/>
    <property type="match status" value="1"/>
</dbReference>
<reference evidence="16" key="1">
    <citation type="submission" date="2011-02" db="EMBL/GenBank/DDBJ databases">
        <title>The Genome Sequence of Capsaspora owczarzaki ATCC 30864.</title>
        <authorList>
            <person name="Russ C."/>
            <person name="Cuomo C."/>
            <person name="Burger G."/>
            <person name="Gray M.W."/>
            <person name="Holland P.W.H."/>
            <person name="King N."/>
            <person name="Lang F.B.F."/>
            <person name="Roger A.J."/>
            <person name="Ruiz-Trillo I."/>
            <person name="Young S.K."/>
            <person name="Zeng Q."/>
            <person name="Gargeya S."/>
            <person name="Alvarado L."/>
            <person name="Berlin A."/>
            <person name="Chapman S.B."/>
            <person name="Chen Z."/>
            <person name="Freedman E."/>
            <person name="Gellesch M."/>
            <person name="Goldberg J."/>
            <person name="Griggs A."/>
            <person name="Gujja S."/>
            <person name="Heilman E."/>
            <person name="Heiman D."/>
            <person name="Howarth C."/>
            <person name="Mehta T."/>
            <person name="Neiman D."/>
            <person name="Pearson M."/>
            <person name="Roberts A."/>
            <person name="Saif S."/>
            <person name="Shea T."/>
            <person name="Shenoy N."/>
            <person name="Sisk P."/>
            <person name="Stolte C."/>
            <person name="Sykes S."/>
            <person name="White J."/>
            <person name="Yandava C."/>
            <person name="Haas B."/>
            <person name="Nusbaum C."/>
            <person name="Birren B."/>
        </authorList>
    </citation>
    <scope>NUCLEOTIDE SEQUENCE</scope>
    <source>
        <strain evidence="16">ATCC 30864</strain>
    </source>
</reference>
<dbReference type="Pfam" id="PF09262">
    <property type="entry name" value="PEX-1N"/>
    <property type="match status" value="1"/>
</dbReference>
<feature type="region of interest" description="Disordered" evidence="13">
    <location>
        <begin position="618"/>
        <end position="638"/>
    </location>
</feature>
<evidence type="ECO:0000256" key="12">
    <source>
        <dbReference type="ARBA" id="ARBA00048778"/>
    </source>
</evidence>
<feature type="domain" description="AAA+ ATPase" evidence="14">
    <location>
        <begin position="518"/>
        <end position="743"/>
    </location>
</feature>
<dbReference type="OrthoDB" id="2187at2759"/>
<keyword evidence="3" id="KW-0813">Transport</keyword>
<dbReference type="SUPFAM" id="SSF52540">
    <property type="entry name" value="P-loop containing nucleoside triphosphate hydrolases"/>
    <property type="match status" value="2"/>
</dbReference>
<dbReference type="FunFam" id="3.40.50.300:FF:000149">
    <property type="entry name" value="Nuclear valosin-containing protein-like"/>
    <property type="match status" value="1"/>
</dbReference>
<keyword evidence="9" id="KW-0472">Membrane</keyword>